<dbReference type="SUPFAM" id="SSF47699">
    <property type="entry name" value="Bifunctional inhibitor/lipid-transfer protein/seed storage 2S albumin"/>
    <property type="match status" value="1"/>
</dbReference>
<dbReference type="InterPro" id="IPR000528">
    <property type="entry name" value="Plant_nsLTP"/>
</dbReference>
<evidence type="ECO:0000256" key="3">
    <source>
        <dbReference type="SAM" id="SignalP"/>
    </source>
</evidence>
<evidence type="ECO:0000259" key="4">
    <source>
        <dbReference type="SMART" id="SM00499"/>
    </source>
</evidence>
<proteinExistence type="inferred from homology"/>
<comment type="function">
    <text evidence="2">Plant non-specific lipid-transfer proteins transfer phospholipids as well as galactolipids across membranes. May play a role in wax or cutin deposition in the cell walls of expanding epidermal cells and certain secretory tissues.</text>
</comment>
<sequence>MASSLTLKLACVVVLYMTLSAALAQAITCDQVSTYLGQCINYVRGYGTLPPACCTGIRSLNAAAMTSTDRQTVCNCLKSATDSISGVDATLAAKLPAECGVNLPVSISASTNCSEI</sequence>
<keyword evidence="3" id="KW-0732">Signal</keyword>
<dbReference type="AlphaFoldDB" id="A0AAV5IXR6"/>
<dbReference type="Pfam" id="PF00234">
    <property type="entry name" value="Tryp_alpha_amyl"/>
    <property type="match status" value="1"/>
</dbReference>
<keyword evidence="2" id="KW-0446">Lipid-binding</keyword>
<dbReference type="SMART" id="SM00499">
    <property type="entry name" value="AAI"/>
    <property type="match status" value="1"/>
</dbReference>
<keyword evidence="2" id="KW-0813">Transport</keyword>
<comment type="caution">
    <text evidence="5">The sequence shown here is derived from an EMBL/GenBank/DDBJ whole genome shotgun (WGS) entry which is preliminary data.</text>
</comment>
<organism evidence="5 6">
    <name type="scientific">Rubroshorea leprosula</name>
    <dbReference type="NCBI Taxonomy" id="152421"/>
    <lineage>
        <taxon>Eukaryota</taxon>
        <taxon>Viridiplantae</taxon>
        <taxon>Streptophyta</taxon>
        <taxon>Embryophyta</taxon>
        <taxon>Tracheophyta</taxon>
        <taxon>Spermatophyta</taxon>
        <taxon>Magnoliopsida</taxon>
        <taxon>eudicotyledons</taxon>
        <taxon>Gunneridae</taxon>
        <taxon>Pentapetalae</taxon>
        <taxon>rosids</taxon>
        <taxon>malvids</taxon>
        <taxon>Malvales</taxon>
        <taxon>Dipterocarpaceae</taxon>
        <taxon>Rubroshorea</taxon>
    </lineage>
</organism>
<evidence type="ECO:0000313" key="5">
    <source>
        <dbReference type="EMBL" id="GKV03043.1"/>
    </source>
</evidence>
<evidence type="ECO:0000256" key="1">
    <source>
        <dbReference type="ARBA" id="ARBA00009748"/>
    </source>
</evidence>
<evidence type="ECO:0000313" key="6">
    <source>
        <dbReference type="Proteomes" id="UP001054252"/>
    </source>
</evidence>
<dbReference type="CDD" id="cd01960">
    <property type="entry name" value="nsLTP1"/>
    <property type="match status" value="1"/>
</dbReference>
<dbReference type="InterPro" id="IPR016140">
    <property type="entry name" value="Bifunc_inhib/LTP/seed_store"/>
</dbReference>
<feature type="signal peptide" evidence="3">
    <location>
        <begin position="1"/>
        <end position="24"/>
    </location>
</feature>
<name>A0AAV5IXR6_9ROSI</name>
<gene>
    <name evidence="5" type="ORF">SLEP1_g15409</name>
</gene>
<keyword evidence="6" id="KW-1185">Reference proteome</keyword>
<reference evidence="5 6" key="1">
    <citation type="journal article" date="2021" name="Commun. Biol.">
        <title>The genome of Shorea leprosula (Dipterocarpaceae) highlights the ecological relevance of drought in aseasonal tropical rainforests.</title>
        <authorList>
            <person name="Ng K.K.S."/>
            <person name="Kobayashi M.J."/>
            <person name="Fawcett J.A."/>
            <person name="Hatakeyama M."/>
            <person name="Paape T."/>
            <person name="Ng C.H."/>
            <person name="Ang C.C."/>
            <person name="Tnah L.H."/>
            <person name="Lee C.T."/>
            <person name="Nishiyama T."/>
            <person name="Sese J."/>
            <person name="O'Brien M.J."/>
            <person name="Copetti D."/>
            <person name="Mohd Noor M.I."/>
            <person name="Ong R.C."/>
            <person name="Putra M."/>
            <person name="Sireger I.Z."/>
            <person name="Indrioko S."/>
            <person name="Kosugi Y."/>
            <person name="Izuno A."/>
            <person name="Isagi Y."/>
            <person name="Lee S.L."/>
            <person name="Shimizu K.K."/>
        </authorList>
    </citation>
    <scope>NUCLEOTIDE SEQUENCE [LARGE SCALE GENOMIC DNA]</scope>
    <source>
        <strain evidence="5">214</strain>
    </source>
</reference>
<dbReference type="GO" id="GO:0006869">
    <property type="term" value="P:lipid transport"/>
    <property type="evidence" value="ECO:0007669"/>
    <property type="project" value="InterPro"/>
</dbReference>
<dbReference type="GO" id="GO:0008289">
    <property type="term" value="F:lipid binding"/>
    <property type="evidence" value="ECO:0007669"/>
    <property type="project" value="UniProtKB-KW"/>
</dbReference>
<feature type="chain" id="PRO_5043327343" description="Non-specific lipid-transfer protein" evidence="3">
    <location>
        <begin position="25"/>
        <end position="116"/>
    </location>
</feature>
<dbReference type="PANTHER" id="PTHR33076">
    <property type="entry name" value="NON-SPECIFIC LIPID-TRANSFER PROTEIN 2-RELATED"/>
    <property type="match status" value="1"/>
</dbReference>
<accession>A0AAV5IXR6</accession>
<dbReference type="InterPro" id="IPR036312">
    <property type="entry name" value="Bifun_inhib/LTP/seed_sf"/>
</dbReference>
<dbReference type="PROSITE" id="PS00597">
    <property type="entry name" value="PLANT_LTP"/>
    <property type="match status" value="1"/>
</dbReference>
<comment type="similarity">
    <text evidence="1 2">Belongs to the plant LTP family.</text>
</comment>
<feature type="domain" description="Bifunctional inhibitor/plant lipid transfer protein/seed storage helical" evidence="4">
    <location>
        <begin position="29"/>
        <end position="113"/>
    </location>
</feature>
<dbReference type="Proteomes" id="UP001054252">
    <property type="component" value="Unassembled WGS sequence"/>
</dbReference>
<evidence type="ECO:0000256" key="2">
    <source>
        <dbReference type="RuleBase" id="RU000628"/>
    </source>
</evidence>
<dbReference type="Gene3D" id="1.10.110.10">
    <property type="entry name" value="Plant lipid-transfer and hydrophobic proteins"/>
    <property type="match status" value="1"/>
</dbReference>
<protein>
    <recommendedName>
        <fullName evidence="2">Non-specific lipid-transfer protein</fullName>
    </recommendedName>
</protein>
<dbReference type="PRINTS" id="PR00382">
    <property type="entry name" value="LIPIDTRNSFER"/>
</dbReference>
<dbReference type="EMBL" id="BPVZ01000019">
    <property type="protein sequence ID" value="GKV03043.1"/>
    <property type="molecule type" value="Genomic_DNA"/>
</dbReference>